<protein>
    <submittedName>
        <fullName evidence="1">Uncharacterized protein</fullName>
    </submittedName>
</protein>
<gene>
    <name evidence="1" type="ORF">MEDL_57569</name>
</gene>
<reference evidence="1" key="1">
    <citation type="submission" date="2021-03" db="EMBL/GenBank/DDBJ databases">
        <authorList>
            <person name="Bekaert M."/>
        </authorList>
    </citation>
    <scope>NUCLEOTIDE SEQUENCE</scope>
</reference>
<accession>A0A8S3UTB0</accession>
<dbReference type="EMBL" id="CAJPWZ010002778">
    <property type="protein sequence ID" value="CAG2245575.1"/>
    <property type="molecule type" value="Genomic_DNA"/>
</dbReference>
<evidence type="ECO:0000313" key="1">
    <source>
        <dbReference type="EMBL" id="CAG2245575.1"/>
    </source>
</evidence>
<dbReference type="InterPro" id="IPR011042">
    <property type="entry name" value="6-blade_b-propeller_TolB-like"/>
</dbReference>
<dbReference type="Proteomes" id="UP000683360">
    <property type="component" value="Unassembled WGS sequence"/>
</dbReference>
<dbReference type="AlphaFoldDB" id="A0A8S3UTB0"/>
<sequence length="432" mass="49018">MASSDVDFMEAPVKHVISVKKERAKFGGAVFLPDGELLVSDKDNCRLLLFADDFFYQQEFKLPDKPYDITIGSDQKIYVTMFKNKLLKCEIDGDDLNILQTYDAPAGTYYLDAFNDQLVACCSGAFKILDSDGKEVQSFKRSGFETPMAVSTKQKRFYHKTDNSEVIGRKLSDGNEVFNFKDDSLSSVSGIALDCQDNVYATGFSSKNLVQISKNRRKHRVLVEKFNKVTKPAKFKLPDAPYDITIGSNQKIYVLMFKNKLLKCEIDGDDFNILETYDVANGTVSIQTYNDQLVTCCSEAVKILDLEGKEVQSFKKSNCKSELVVSTKLKRFYLITDHGEVSGRKLSDGNEVFNFANPALTSISSIALDRNDNVYATSYDSKKLFQISKNRRKHRVLLEKFEKVNKPDTIVFHPSKDMFIIFASEDFDVYQF</sequence>
<dbReference type="OrthoDB" id="6090825at2759"/>
<name>A0A8S3UTB0_MYTED</name>
<dbReference type="SUPFAM" id="SSF50969">
    <property type="entry name" value="YVTN repeat-like/Quinoprotein amine dehydrogenase"/>
    <property type="match status" value="1"/>
</dbReference>
<organism evidence="1 2">
    <name type="scientific">Mytilus edulis</name>
    <name type="common">Blue mussel</name>
    <dbReference type="NCBI Taxonomy" id="6550"/>
    <lineage>
        <taxon>Eukaryota</taxon>
        <taxon>Metazoa</taxon>
        <taxon>Spiralia</taxon>
        <taxon>Lophotrochozoa</taxon>
        <taxon>Mollusca</taxon>
        <taxon>Bivalvia</taxon>
        <taxon>Autobranchia</taxon>
        <taxon>Pteriomorphia</taxon>
        <taxon>Mytilida</taxon>
        <taxon>Mytiloidea</taxon>
        <taxon>Mytilidae</taxon>
        <taxon>Mytilinae</taxon>
        <taxon>Mytilus</taxon>
    </lineage>
</organism>
<keyword evidence="2" id="KW-1185">Reference proteome</keyword>
<comment type="caution">
    <text evidence="1">The sequence shown here is derived from an EMBL/GenBank/DDBJ whole genome shotgun (WGS) entry which is preliminary data.</text>
</comment>
<dbReference type="SUPFAM" id="SSF63829">
    <property type="entry name" value="Calcium-dependent phosphotriesterase"/>
    <property type="match status" value="1"/>
</dbReference>
<dbReference type="Gene3D" id="2.120.10.30">
    <property type="entry name" value="TolB, C-terminal domain"/>
    <property type="match status" value="1"/>
</dbReference>
<evidence type="ECO:0000313" key="2">
    <source>
        <dbReference type="Proteomes" id="UP000683360"/>
    </source>
</evidence>
<proteinExistence type="predicted"/>
<dbReference type="InterPro" id="IPR011044">
    <property type="entry name" value="Quino_amine_DH_bsu"/>
</dbReference>